<dbReference type="AlphaFoldDB" id="A0A364P1Y8"/>
<feature type="domain" description="4Fe-4S ferredoxin-type" evidence="9">
    <location>
        <begin position="173"/>
        <end position="203"/>
    </location>
</feature>
<dbReference type="Pfam" id="PF08331">
    <property type="entry name" value="QueG_DUF1730"/>
    <property type="match status" value="1"/>
</dbReference>
<dbReference type="InterPro" id="IPR017900">
    <property type="entry name" value="4Fe4S_Fe_S_CS"/>
</dbReference>
<dbReference type="GO" id="GO:0051539">
    <property type="term" value="F:4 iron, 4 sulfur cluster binding"/>
    <property type="evidence" value="ECO:0007669"/>
    <property type="project" value="UniProtKB-KW"/>
</dbReference>
<evidence type="ECO:0000256" key="3">
    <source>
        <dbReference type="ARBA" id="ARBA00022694"/>
    </source>
</evidence>
<evidence type="ECO:0000256" key="8">
    <source>
        <dbReference type="ARBA" id="ARBA00023014"/>
    </source>
</evidence>
<dbReference type="InterPro" id="IPR013542">
    <property type="entry name" value="QueG_DUF1730"/>
</dbReference>
<evidence type="ECO:0000256" key="1">
    <source>
        <dbReference type="ARBA" id="ARBA00022485"/>
    </source>
</evidence>
<evidence type="ECO:0000313" key="11">
    <source>
        <dbReference type="Proteomes" id="UP000251075"/>
    </source>
</evidence>
<dbReference type="Gene3D" id="3.30.70.20">
    <property type="match status" value="1"/>
</dbReference>
<dbReference type="GO" id="GO:0008616">
    <property type="term" value="P:tRNA queuosine(34) biosynthetic process"/>
    <property type="evidence" value="ECO:0007669"/>
    <property type="project" value="UniProtKB-KW"/>
</dbReference>
<dbReference type="EMBL" id="PGTO01000002">
    <property type="protein sequence ID" value="RAU23352.1"/>
    <property type="molecule type" value="Genomic_DNA"/>
</dbReference>
<evidence type="ECO:0000256" key="6">
    <source>
        <dbReference type="ARBA" id="ARBA00023002"/>
    </source>
</evidence>
<dbReference type="InterPro" id="IPR004453">
    <property type="entry name" value="QueG"/>
</dbReference>
<keyword evidence="1" id="KW-0004">4Fe-4S</keyword>
<keyword evidence="6" id="KW-0560">Oxidoreductase</keyword>
<evidence type="ECO:0000256" key="2">
    <source>
        <dbReference type="ARBA" id="ARBA00022490"/>
    </source>
</evidence>
<accession>A0A364P1Y8</accession>
<dbReference type="Pfam" id="PF13484">
    <property type="entry name" value="Fer4_16"/>
    <property type="match status" value="1"/>
</dbReference>
<dbReference type="PANTHER" id="PTHR30002:SF4">
    <property type="entry name" value="EPOXYQUEUOSINE REDUCTASE"/>
    <property type="match status" value="1"/>
</dbReference>
<comment type="caution">
    <text evidence="10">The sequence shown here is derived from an EMBL/GenBank/DDBJ whole genome shotgun (WGS) entry which is preliminary data.</text>
</comment>
<evidence type="ECO:0000259" key="9">
    <source>
        <dbReference type="PROSITE" id="PS51379"/>
    </source>
</evidence>
<keyword evidence="7" id="KW-0408">Iron</keyword>
<evidence type="ECO:0000256" key="4">
    <source>
        <dbReference type="ARBA" id="ARBA00022723"/>
    </source>
</evidence>
<sequence>MKDAIRAKALDLGFAEIRFAAAEAPARWGEDLADYVADGRHGDMAWMEETVERRSAPRALWPEARSIIVLGTNYAPKGDPLAVTRLPDRGNISIYARNRDYHDTVKKRLKALGRWMAETWGCDLKVFVDTAPVMEKPLAEAAGLGWRGRHTNLVSRRWGSWLFLSEIFTTLEIEPDRPEPDHCGSCHACVDACPTGALDGAGHIEPRRCISYLTIETKSEIPAELRPMMGNRIYGCDDCLAACPWNKFATPAVEPDFLPRVELTAPRLADLAQLDEAGFREVFAASPVKRAGRDRFVANVLIAVGNSGRKDLIAVAQALRDDSSPLVRAMADWAVSALGR</sequence>
<dbReference type="RefSeq" id="WP_112142550.1">
    <property type="nucleotide sequence ID" value="NZ_PGTO01000002.1"/>
</dbReference>
<gene>
    <name evidence="10" type="primary">queG</name>
    <name evidence="10" type="ORF">CU669_04265</name>
</gene>
<evidence type="ECO:0000313" key="10">
    <source>
        <dbReference type="EMBL" id="RAU23352.1"/>
    </source>
</evidence>
<dbReference type="NCBIfam" id="TIGR00276">
    <property type="entry name" value="tRNA epoxyqueuosine(34) reductase QueG"/>
    <property type="match status" value="1"/>
</dbReference>
<dbReference type="OrthoDB" id="9784571at2"/>
<evidence type="ECO:0000256" key="5">
    <source>
        <dbReference type="ARBA" id="ARBA00022785"/>
    </source>
</evidence>
<organism evidence="10 11">
    <name type="scientific">Paramagnetospirillum kuznetsovii</name>
    <dbReference type="NCBI Taxonomy" id="2053833"/>
    <lineage>
        <taxon>Bacteria</taxon>
        <taxon>Pseudomonadati</taxon>
        <taxon>Pseudomonadota</taxon>
        <taxon>Alphaproteobacteria</taxon>
        <taxon>Rhodospirillales</taxon>
        <taxon>Magnetospirillaceae</taxon>
        <taxon>Paramagnetospirillum</taxon>
    </lineage>
</organism>
<protein>
    <submittedName>
        <fullName evidence="10">tRNA epoxyqueuosine(34) reductase QueG</fullName>
    </submittedName>
</protein>
<name>A0A364P1Y8_9PROT</name>
<dbReference type="GO" id="GO:0046872">
    <property type="term" value="F:metal ion binding"/>
    <property type="evidence" value="ECO:0007669"/>
    <property type="project" value="UniProtKB-KW"/>
</dbReference>
<dbReference type="PROSITE" id="PS51379">
    <property type="entry name" value="4FE4S_FER_2"/>
    <property type="match status" value="1"/>
</dbReference>
<dbReference type="InterPro" id="IPR017896">
    <property type="entry name" value="4Fe4S_Fe-S-bd"/>
</dbReference>
<proteinExistence type="predicted"/>
<keyword evidence="11" id="KW-1185">Reference proteome</keyword>
<reference evidence="10 11" key="1">
    <citation type="submission" date="2017-11" db="EMBL/GenBank/DDBJ databases">
        <title>Draft genome sequence of magnetotactic bacterium Magnetospirillum kuznetsovii LBB-42.</title>
        <authorList>
            <person name="Grouzdev D.S."/>
            <person name="Rysina M.S."/>
            <person name="Baslerov R.V."/>
            <person name="Koziaeva V."/>
        </authorList>
    </citation>
    <scope>NUCLEOTIDE SEQUENCE [LARGE SCALE GENOMIC DNA]</scope>
    <source>
        <strain evidence="10 11">LBB-42</strain>
    </source>
</reference>
<keyword evidence="2" id="KW-0963">Cytoplasm</keyword>
<keyword evidence="8" id="KW-0411">Iron-sulfur</keyword>
<dbReference type="SUPFAM" id="SSF54862">
    <property type="entry name" value="4Fe-4S ferredoxins"/>
    <property type="match status" value="1"/>
</dbReference>
<dbReference type="PROSITE" id="PS00198">
    <property type="entry name" value="4FE4S_FER_1"/>
    <property type="match status" value="1"/>
</dbReference>
<keyword evidence="3" id="KW-0819">tRNA processing</keyword>
<keyword evidence="4" id="KW-0479">Metal-binding</keyword>
<dbReference type="Proteomes" id="UP000251075">
    <property type="component" value="Unassembled WGS sequence"/>
</dbReference>
<evidence type="ECO:0000256" key="7">
    <source>
        <dbReference type="ARBA" id="ARBA00023004"/>
    </source>
</evidence>
<keyword evidence="5" id="KW-0671">Queuosine biosynthesis</keyword>
<dbReference type="GO" id="GO:0052693">
    <property type="term" value="F:epoxyqueuosine reductase activity"/>
    <property type="evidence" value="ECO:0007669"/>
    <property type="project" value="TreeGrafter"/>
</dbReference>
<dbReference type="PANTHER" id="PTHR30002">
    <property type="entry name" value="EPOXYQUEUOSINE REDUCTASE"/>
    <property type="match status" value="1"/>
</dbReference>